<dbReference type="AlphaFoldDB" id="A0A4R2L2D3"/>
<evidence type="ECO:0000256" key="2">
    <source>
        <dbReference type="ARBA" id="ARBA00008657"/>
    </source>
</evidence>
<evidence type="ECO:0000256" key="4">
    <source>
        <dbReference type="ARBA" id="ARBA00022490"/>
    </source>
</evidence>
<dbReference type="PANTHER" id="PTHR38103">
    <property type="entry name" value="RECOMBINATION-ASSOCIATED PROTEIN RDGC"/>
    <property type="match status" value="1"/>
</dbReference>
<evidence type="ECO:0000256" key="6">
    <source>
        <dbReference type="HAMAP-Rule" id="MF_00194"/>
    </source>
</evidence>
<dbReference type="EMBL" id="SLWX01000016">
    <property type="protein sequence ID" value="TCO73225.1"/>
    <property type="molecule type" value="Genomic_DNA"/>
</dbReference>
<gene>
    <name evidence="6" type="primary">rdgC</name>
    <name evidence="7" type="ORF">EV688_11661</name>
</gene>
<dbReference type="InterPro" id="IPR007476">
    <property type="entry name" value="RdgC"/>
</dbReference>
<dbReference type="GO" id="GO:0006310">
    <property type="term" value="P:DNA recombination"/>
    <property type="evidence" value="ECO:0007669"/>
    <property type="project" value="UniProtKB-UniRule"/>
</dbReference>
<accession>A0A4R2L2D3</accession>
<reference evidence="7 8" key="1">
    <citation type="submission" date="2019-03" db="EMBL/GenBank/DDBJ databases">
        <title>Genomic Encyclopedia of Type Strains, Phase IV (KMG-IV): sequencing the most valuable type-strain genomes for metagenomic binning, comparative biology and taxonomic classification.</title>
        <authorList>
            <person name="Goeker M."/>
        </authorList>
    </citation>
    <scope>NUCLEOTIDE SEQUENCE [LARGE SCALE GENOMIC DNA]</scope>
    <source>
        <strain evidence="7 8">DSM 23344</strain>
    </source>
</reference>
<name>A0A4R2L2D3_9GAMM</name>
<evidence type="ECO:0000256" key="3">
    <source>
        <dbReference type="ARBA" id="ARBA00022296"/>
    </source>
</evidence>
<dbReference type="NCBIfam" id="NF001462">
    <property type="entry name" value="PRK00321.1-3"/>
    <property type="match status" value="1"/>
</dbReference>
<evidence type="ECO:0000313" key="8">
    <source>
        <dbReference type="Proteomes" id="UP000294980"/>
    </source>
</evidence>
<comment type="function">
    <text evidence="6">May be involved in recombination.</text>
</comment>
<keyword evidence="4 6" id="KW-0963">Cytoplasm</keyword>
<protein>
    <recommendedName>
        <fullName evidence="3 6">Recombination-associated protein RdgC</fullName>
    </recommendedName>
</protein>
<evidence type="ECO:0000256" key="1">
    <source>
        <dbReference type="ARBA" id="ARBA00004453"/>
    </source>
</evidence>
<dbReference type="GO" id="GO:0000018">
    <property type="term" value="P:regulation of DNA recombination"/>
    <property type="evidence" value="ECO:0007669"/>
    <property type="project" value="TreeGrafter"/>
</dbReference>
<dbReference type="GO" id="GO:0005737">
    <property type="term" value="C:cytoplasm"/>
    <property type="evidence" value="ECO:0007669"/>
    <property type="project" value="UniProtKB-UniRule"/>
</dbReference>
<dbReference type="GO" id="GO:0003690">
    <property type="term" value="F:double-stranded DNA binding"/>
    <property type="evidence" value="ECO:0007669"/>
    <property type="project" value="TreeGrafter"/>
</dbReference>
<comment type="similarity">
    <text evidence="2 6">Belongs to the RdgC family.</text>
</comment>
<keyword evidence="5 6" id="KW-0233">DNA recombination</keyword>
<dbReference type="GO" id="GO:0043590">
    <property type="term" value="C:bacterial nucleoid"/>
    <property type="evidence" value="ECO:0007669"/>
    <property type="project" value="TreeGrafter"/>
</dbReference>
<dbReference type="Pfam" id="PF04381">
    <property type="entry name" value="RdgC"/>
    <property type="match status" value="1"/>
</dbReference>
<dbReference type="OrthoDB" id="5290530at2"/>
<comment type="caution">
    <text evidence="7">The sequence shown here is derived from an EMBL/GenBank/DDBJ whole genome shotgun (WGS) entry which is preliminary data.</text>
</comment>
<dbReference type="HAMAP" id="MF_00194">
    <property type="entry name" value="RdgC"/>
    <property type="match status" value="1"/>
</dbReference>
<evidence type="ECO:0000256" key="5">
    <source>
        <dbReference type="ARBA" id="ARBA00023172"/>
    </source>
</evidence>
<proteinExistence type="inferred from homology"/>
<dbReference type="Proteomes" id="UP000294980">
    <property type="component" value="Unassembled WGS sequence"/>
</dbReference>
<comment type="subcellular location">
    <subcellularLocation>
        <location evidence="1 6">Cytoplasm</location>
        <location evidence="1 6">Nucleoid</location>
    </subcellularLocation>
</comment>
<evidence type="ECO:0000313" key="7">
    <source>
        <dbReference type="EMBL" id="TCO73225.1"/>
    </source>
</evidence>
<dbReference type="NCBIfam" id="NF001464">
    <property type="entry name" value="PRK00321.1-5"/>
    <property type="match status" value="1"/>
</dbReference>
<organism evidence="7 8">
    <name type="scientific">Chromatocurvus halotolerans</name>
    <dbReference type="NCBI Taxonomy" id="1132028"/>
    <lineage>
        <taxon>Bacteria</taxon>
        <taxon>Pseudomonadati</taxon>
        <taxon>Pseudomonadota</taxon>
        <taxon>Gammaproteobacteria</taxon>
        <taxon>Cellvibrionales</taxon>
        <taxon>Halieaceae</taxon>
        <taxon>Chromatocurvus</taxon>
    </lineage>
</organism>
<dbReference type="RefSeq" id="WP_117319126.1">
    <property type="nucleotide sequence ID" value="NZ_QQSW01000020.1"/>
</dbReference>
<dbReference type="PANTHER" id="PTHR38103:SF1">
    <property type="entry name" value="RECOMBINATION-ASSOCIATED PROTEIN RDGC"/>
    <property type="match status" value="1"/>
</dbReference>
<sequence>MWFKNLRAYRLTQPFALTADRLDEQLAAHSFTPCAPSQALSIGWAAPVGDDGAPLVHSASGRLLIRLRREEKLLPSTVVREHLEERIEAIESAQGRKVYRKERLTLKDEIVQDCLPRAFSRTTHLYAYIDPAAGWVMVDASSAARAEELLNLLRESIGTFPVLLPQVNDAPLATMTHWLVHNNLPDAFSAAGECELREPGDDGGVVRVRGVDLFSEEVESHLQAGRQVVRIALDWDERVSFVLAEDLCLRRLRFADELIKENDDLPEDDALARLDADFVLMSEAIGELYAEVMRVFGGVAEG</sequence>
<keyword evidence="8" id="KW-1185">Reference proteome</keyword>